<feature type="active site" description="Acyl-ester intermediate" evidence="16">
    <location>
        <position position="312"/>
    </location>
</feature>
<feature type="domain" description="Penicillin-binding protein transpeptidase" evidence="17">
    <location>
        <begin position="265"/>
        <end position="565"/>
    </location>
</feature>
<dbReference type="InterPro" id="IPR037532">
    <property type="entry name" value="FtsI_transpept"/>
</dbReference>
<accession>A0A2G6PFY8</accession>
<comment type="similarity">
    <text evidence="16">Belongs to the transpeptidase family. FtsI subfamily.</text>
</comment>
<comment type="function">
    <text evidence="16">Catalyzes cross-linking of the peptidoglycan cell wall at the division septum.</text>
</comment>
<keyword evidence="8 16" id="KW-0378">Hydrolase</keyword>
<dbReference type="Pfam" id="PF00905">
    <property type="entry name" value="Transpeptidase"/>
    <property type="match status" value="1"/>
</dbReference>
<dbReference type="GO" id="GO:0006508">
    <property type="term" value="P:proteolysis"/>
    <property type="evidence" value="ECO:0007669"/>
    <property type="project" value="UniProtKB-KW"/>
</dbReference>
<dbReference type="GO" id="GO:0009002">
    <property type="term" value="F:serine-type D-Ala-D-Ala carboxypeptidase activity"/>
    <property type="evidence" value="ECO:0007669"/>
    <property type="project" value="UniProtKB-UniRule"/>
</dbReference>
<keyword evidence="13 16" id="KW-0717">Septation</keyword>
<dbReference type="InterPro" id="IPR005311">
    <property type="entry name" value="PBP_dimer"/>
</dbReference>
<keyword evidence="6 16" id="KW-0645">Protease</keyword>
<keyword evidence="9 16" id="KW-0133">Cell shape</keyword>
<dbReference type="AlphaFoldDB" id="A0A2G6PFY8"/>
<evidence type="ECO:0000256" key="14">
    <source>
        <dbReference type="ARBA" id="ARBA00023306"/>
    </source>
</evidence>
<organism evidence="19 20">
    <name type="scientific">Candidatus Contendibacter odensensis</name>
    <dbReference type="NCBI Taxonomy" id="1400860"/>
    <lineage>
        <taxon>Bacteria</taxon>
        <taxon>Pseudomonadati</taxon>
        <taxon>Pseudomonadota</taxon>
        <taxon>Gammaproteobacteria</taxon>
        <taxon>Candidatus Competibacteraceae</taxon>
        <taxon>Candidatus Contendibacter</taxon>
    </lineage>
</organism>
<dbReference type="InterPro" id="IPR001460">
    <property type="entry name" value="PCN-bd_Tpept"/>
</dbReference>
<dbReference type="EC" id="3.4.16.4" evidence="16"/>
<evidence type="ECO:0000256" key="15">
    <source>
        <dbReference type="ARBA" id="ARBA00023316"/>
    </source>
</evidence>
<keyword evidence="3 16" id="KW-0997">Cell inner membrane</keyword>
<keyword evidence="4 16" id="KW-0132">Cell division</keyword>
<dbReference type="PANTHER" id="PTHR30627:SF1">
    <property type="entry name" value="PEPTIDOGLYCAN D,D-TRANSPEPTIDASE FTSI"/>
    <property type="match status" value="1"/>
</dbReference>
<sequence length="592" mass="65426">MIRKTRSNRRVSNTLLQRVLVSIKNTTRYTLVLSMLGLAGCGIVVRAVYLQLLDTGRLQEEGNERFLRTVEIPAHRGMIVDRNGEPLAVSSPVDSIWAQPTDLKKSLKQQPENTSKLAALLGMKVRDLTKKLAVPSKRQFVYLRRHLSPDQAKKVLALKIPGVHTKREYRRYYPDAKITSHLLGFTNIDDIGQEGVEKTFDDRLRGIPGKKRVIKNRLGQIVKEIEILQVPQPGQTLTLSIDRRLQYLSYRALRSAVIKHRAKGGTAVVVDVRSGEILAIVNQPAGNPNDRKALRSHLLRNRAVTDIYEPGSTMKTFAIAMALESGRWRPGSRINTAPGKLKLGRSVIRDVHNYGVLDVTRVLSKSSNVGTSKIALSLPAKRLWQLYKDLGFGSLTGVGLIGEQAGILRHFKKWGGEIGHANHSFGYGLSVNMLQLARAYTALASRGVLQPLTVLKRQQPVDNGTESRRVLSERTTKRIWSMLEKAVSRKGTGFKANVPGYRVAGKTGTVHKVVNGRYSRRYLSLFAGMAPASNPRLVMVVIIDEPRGKTHYGGTVAAPVFSAVMGGALRILNVTPDDMPSMKIADSGGTVR</sequence>
<reference evidence="19 20" key="1">
    <citation type="submission" date="2017-10" db="EMBL/GenBank/DDBJ databases">
        <title>Novel microbial diversity and functional potential in the marine mammal oral microbiome.</title>
        <authorList>
            <person name="Dudek N.K."/>
            <person name="Sun C.L."/>
            <person name="Burstein D."/>
            <person name="Kantor R.S."/>
            <person name="Aliaga Goltsman D.S."/>
            <person name="Bik E.M."/>
            <person name="Thomas B.C."/>
            <person name="Banfield J.F."/>
            <person name="Relman D.A."/>
        </authorList>
    </citation>
    <scope>NUCLEOTIDE SEQUENCE [LARGE SCALE GENOMIC DNA]</scope>
    <source>
        <strain evidence="19">DOLJORAL78_50_517</strain>
    </source>
</reference>
<dbReference type="Gene3D" id="3.40.710.10">
    <property type="entry name" value="DD-peptidase/beta-lactamase superfamily"/>
    <property type="match status" value="1"/>
</dbReference>
<dbReference type="GO" id="GO:0043093">
    <property type="term" value="P:FtsZ-dependent cytokinesis"/>
    <property type="evidence" value="ECO:0007669"/>
    <property type="project" value="UniProtKB-UniRule"/>
</dbReference>
<keyword evidence="15 16" id="KW-0961">Cell wall biogenesis/degradation</keyword>
<keyword evidence="12 16" id="KW-0472">Membrane</keyword>
<dbReference type="UniPathway" id="UPA00219"/>
<dbReference type="PANTHER" id="PTHR30627">
    <property type="entry name" value="PEPTIDOGLYCAN D,D-TRANSPEPTIDASE"/>
    <property type="match status" value="1"/>
</dbReference>
<dbReference type="InterPro" id="IPR050515">
    <property type="entry name" value="Beta-lactam/transpept"/>
</dbReference>
<evidence type="ECO:0000256" key="7">
    <source>
        <dbReference type="ARBA" id="ARBA00022692"/>
    </source>
</evidence>
<dbReference type="GO" id="GO:0009252">
    <property type="term" value="P:peptidoglycan biosynthetic process"/>
    <property type="evidence" value="ECO:0007669"/>
    <property type="project" value="UniProtKB-UniRule"/>
</dbReference>
<dbReference type="GO" id="GO:0008658">
    <property type="term" value="F:penicillin binding"/>
    <property type="evidence" value="ECO:0007669"/>
    <property type="project" value="InterPro"/>
</dbReference>
<evidence type="ECO:0000313" key="19">
    <source>
        <dbReference type="EMBL" id="PIE83467.1"/>
    </source>
</evidence>
<evidence type="ECO:0000256" key="6">
    <source>
        <dbReference type="ARBA" id="ARBA00022670"/>
    </source>
</evidence>
<feature type="transmembrane region" description="Helical" evidence="16">
    <location>
        <begin position="29"/>
        <end position="49"/>
    </location>
</feature>
<comment type="subcellular location">
    <subcellularLocation>
        <location evidence="16">Cell inner membrane</location>
        <topology evidence="16">Single-pass membrane protein</topology>
    </subcellularLocation>
    <subcellularLocation>
        <location evidence="1">Membrane</location>
    </subcellularLocation>
</comment>
<keyword evidence="2 16" id="KW-1003">Cell membrane</keyword>
<dbReference type="GO" id="GO:0000917">
    <property type="term" value="P:division septum assembly"/>
    <property type="evidence" value="ECO:0007669"/>
    <property type="project" value="UniProtKB-KW"/>
</dbReference>
<evidence type="ECO:0000313" key="20">
    <source>
        <dbReference type="Proteomes" id="UP000229278"/>
    </source>
</evidence>
<evidence type="ECO:0000256" key="4">
    <source>
        <dbReference type="ARBA" id="ARBA00022618"/>
    </source>
</evidence>
<evidence type="ECO:0000256" key="2">
    <source>
        <dbReference type="ARBA" id="ARBA00022475"/>
    </source>
</evidence>
<evidence type="ECO:0000256" key="3">
    <source>
        <dbReference type="ARBA" id="ARBA00022519"/>
    </source>
</evidence>
<keyword evidence="10 16" id="KW-0573">Peptidoglycan synthesis</keyword>
<comment type="pathway">
    <text evidence="16">Cell wall biogenesis; peptidoglycan biosynthesis.</text>
</comment>
<dbReference type="GO" id="GO:0005886">
    <property type="term" value="C:plasma membrane"/>
    <property type="evidence" value="ECO:0007669"/>
    <property type="project" value="UniProtKB-SubCell"/>
</dbReference>
<dbReference type="SUPFAM" id="SSF56519">
    <property type="entry name" value="Penicillin binding protein dimerisation domain"/>
    <property type="match status" value="1"/>
</dbReference>
<evidence type="ECO:0000256" key="12">
    <source>
        <dbReference type="ARBA" id="ARBA00023136"/>
    </source>
</evidence>
<comment type="caution">
    <text evidence="19">The sequence shown here is derived from an EMBL/GenBank/DDBJ whole genome shotgun (WGS) entry which is preliminary data.</text>
</comment>
<keyword evidence="14 16" id="KW-0131">Cell cycle</keyword>
<evidence type="ECO:0000256" key="1">
    <source>
        <dbReference type="ARBA" id="ARBA00004370"/>
    </source>
</evidence>
<feature type="domain" description="Penicillin-binding protein dimerisation" evidence="18">
    <location>
        <begin position="72"/>
        <end position="225"/>
    </location>
</feature>
<dbReference type="SUPFAM" id="SSF56601">
    <property type="entry name" value="beta-lactamase/transpeptidase-like"/>
    <property type="match status" value="1"/>
</dbReference>
<evidence type="ECO:0000256" key="13">
    <source>
        <dbReference type="ARBA" id="ARBA00023210"/>
    </source>
</evidence>
<proteinExistence type="inferred from homology"/>
<evidence type="ECO:0000256" key="10">
    <source>
        <dbReference type="ARBA" id="ARBA00022984"/>
    </source>
</evidence>
<gene>
    <name evidence="16" type="primary">ftsI</name>
    <name evidence="19" type="ORF">CSA09_00925</name>
</gene>
<protein>
    <recommendedName>
        <fullName evidence="16">Peptidoglycan D,D-transpeptidase FtsI</fullName>
        <ecNumber evidence="16">3.4.16.4</ecNumber>
    </recommendedName>
    <alternativeName>
        <fullName evidence="16">Penicillin-binding protein 3</fullName>
        <shortName evidence="16">PBP-3</shortName>
    </alternativeName>
</protein>
<evidence type="ECO:0000256" key="9">
    <source>
        <dbReference type="ARBA" id="ARBA00022960"/>
    </source>
</evidence>
<dbReference type="Gene3D" id="3.30.450.330">
    <property type="match status" value="1"/>
</dbReference>
<keyword evidence="7 16" id="KW-0812">Transmembrane</keyword>
<evidence type="ECO:0000256" key="16">
    <source>
        <dbReference type="HAMAP-Rule" id="MF_02080"/>
    </source>
</evidence>
<dbReference type="Proteomes" id="UP000229278">
    <property type="component" value="Unassembled WGS sequence"/>
</dbReference>
<evidence type="ECO:0000256" key="11">
    <source>
        <dbReference type="ARBA" id="ARBA00022989"/>
    </source>
</evidence>
<dbReference type="GO" id="GO:0008955">
    <property type="term" value="F:peptidoglycan glycosyltransferase activity"/>
    <property type="evidence" value="ECO:0007669"/>
    <property type="project" value="InterPro"/>
</dbReference>
<dbReference type="GO" id="GO:0008360">
    <property type="term" value="P:regulation of cell shape"/>
    <property type="evidence" value="ECO:0007669"/>
    <property type="project" value="UniProtKB-KW"/>
</dbReference>
<evidence type="ECO:0000259" key="17">
    <source>
        <dbReference type="Pfam" id="PF00905"/>
    </source>
</evidence>
<name>A0A2G6PFY8_9GAMM</name>
<evidence type="ECO:0000256" key="5">
    <source>
        <dbReference type="ARBA" id="ARBA00022645"/>
    </source>
</evidence>
<dbReference type="HAMAP" id="MF_02080">
    <property type="entry name" value="FtsI_transpept"/>
    <property type="match status" value="1"/>
</dbReference>
<evidence type="ECO:0000256" key="8">
    <source>
        <dbReference type="ARBA" id="ARBA00022801"/>
    </source>
</evidence>
<keyword evidence="11 16" id="KW-1133">Transmembrane helix</keyword>
<evidence type="ECO:0000259" key="18">
    <source>
        <dbReference type="Pfam" id="PF03717"/>
    </source>
</evidence>
<dbReference type="GO" id="GO:0071555">
    <property type="term" value="P:cell wall organization"/>
    <property type="evidence" value="ECO:0007669"/>
    <property type="project" value="UniProtKB-KW"/>
</dbReference>
<dbReference type="InterPro" id="IPR012338">
    <property type="entry name" value="Beta-lactam/transpept-like"/>
</dbReference>
<dbReference type="InterPro" id="IPR036138">
    <property type="entry name" value="PBP_dimer_sf"/>
</dbReference>
<dbReference type="EMBL" id="PDTV01000004">
    <property type="protein sequence ID" value="PIE83467.1"/>
    <property type="molecule type" value="Genomic_DNA"/>
</dbReference>
<dbReference type="Pfam" id="PF03717">
    <property type="entry name" value="PBP_dimer"/>
    <property type="match status" value="1"/>
</dbReference>
<comment type="catalytic activity">
    <reaction evidence="16">
        <text>Preferential cleavage: (Ac)2-L-Lys-D-Ala-|-D-Ala. Also transpeptidation of peptidyl-alanyl moieties that are N-acyl substituents of D-alanine.</text>
        <dbReference type="EC" id="3.4.16.4"/>
    </reaction>
</comment>
<dbReference type="Gene3D" id="3.90.1310.10">
    <property type="entry name" value="Penicillin-binding protein 2a (Domain 2)"/>
    <property type="match status" value="1"/>
</dbReference>
<keyword evidence="5 16" id="KW-0121">Carboxypeptidase</keyword>